<protein>
    <submittedName>
        <fullName evidence="1">HTH_48 domain-containing protein</fullName>
    </submittedName>
</protein>
<evidence type="ECO:0000313" key="1">
    <source>
        <dbReference type="WBParaSite" id="SSTP_0000868850.1"/>
    </source>
</evidence>
<accession>A0A0K0EGS8</accession>
<reference evidence="1" key="1">
    <citation type="submission" date="2015-08" db="UniProtKB">
        <authorList>
            <consortium name="WormBaseParasite"/>
        </authorList>
    </citation>
    <scope>IDENTIFICATION</scope>
</reference>
<organism evidence="1">
    <name type="scientific">Strongyloides stercoralis</name>
    <name type="common">Threadworm</name>
    <dbReference type="NCBI Taxonomy" id="6248"/>
    <lineage>
        <taxon>Eukaryota</taxon>
        <taxon>Metazoa</taxon>
        <taxon>Ecdysozoa</taxon>
        <taxon>Nematoda</taxon>
        <taxon>Chromadorea</taxon>
        <taxon>Rhabditida</taxon>
        <taxon>Tylenchina</taxon>
        <taxon>Panagrolaimomorpha</taxon>
        <taxon>Strongyloidoidea</taxon>
        <taxon>Strongyloididae</taxon>
        <taxon>Strongyloides</taxon>
    </lineage>
</organism>
<proteinExistence type="predicted"/>
<dbReference type="AlphaFoldDB" id="A0A0K0EGS8"/>
<dbReference type="WBParaSite" id="SSTP_0000868850.1">
    <property type="protein sequence ID" value="SSTP_0000868850.1"/>
    <property type="gene ID" value="SSTP_0000868850"/>
</dbReference>
<name>A0A0K0EGS8_STRER</name>
<sequence length="70" mass="8219">MYDAVCISRKFNSDAIAARQIKIESLFIYNEEINLDYRVIERWRENLLSSGCFTGQSKFGRPENDNKLKL</sequence>